<dbReference type="GO" id="GO:0009698">
    <property type="term" value="P:phenylpropanoid metabolic process"/>
    <property type="evidence" value="ECO:0007669"/>
    <property type="project" value="UniProtKB-KW"/>
</dbReference>
<evidence type="ECO:0000313" key="4">
    <source>
        <dbReference type="EMBL" id="KZM97516.1"/>
    </source>
</evidence>
<dbReference type="STRING" id="79200.A0A165WMX0"/>
<reference evidence="4" key="1">
    <citation type="journal article" date="2016" name="Nat. Genet.">
        <title>A high-quality carrot genome assembly provides new insights into carotenoid accumulation and asterid genome evolution.</title>
        <authorList>
            <person name="Iorizzo M."/>
            <person name="Ellison S."/>
            <person name="Senalik D."/>
            <person name="Zeng P."/>
            <person name="Satapoomin P."/>
            <person name="Huang J."/>
            <person name="Bowman M."/>
            <person name="Iovene M."/>
            <person name="Sanseverino W."/>
            <person name="Cavagnaro P."/>
            <person name="Yildiz M."/>
            <person name="Macko-Podgorni A."/>
            <person name="Moranska E."/>
            <person name="Grzebelus E."/>
            <person name="Grzebelus D."/>
            <person name="Ashrafi H."/>
            <person name="Zheng Z."/>
            <person name="Cheng S."/>
            <person name="Spooner D."/>
            <person name="Van Deynze A."/>
            <person name="Simon P."/>
        </authorList>
    </citation>
    <scope>NUCLEOTIDE SEQUENCE [LARGE SCALE GENOMIC DNA]</scope>
    <source>
        <tissue evidence="4">Leaf</tissue>
    </source>
</reference>
<evidence type="ECO:0000256" key="2">
    <source>
        <dbReference type="ARBA" id="ARBA00023051"/>
    </source>
</evidence>
<dbReference type="OMA" id="PACIFRE"/>
<dbReference type="PROSITE" id="PS00455">
    <property type="entry name" value="AMP_BINDING"/>
    <property type="match status" value="1"/>
</dbReference>
<dbReference type="PANTHER" id="PTHR44378:SF2">
    <property type="entry name" value="ACYL-ACTIVATING ENZYME 17, PEROXISOMAL-RELATED"/>
    <property type="match status" value="1"/>
</dbReference>
<evidence type="ECO:0000256" key="1">
    <source>
        <dbReference type="ARBA" id="ARBA00004930"/>
    </source>
</evidence>
<dbReference type="Gramene" id="KZM97516">
    <property type="protein sequence ID" value="KZM97516"/>
    <property type="gene ID" value="DCAR_015122"/>
</dbReference>
<dbReference type="InterPro" id="IPR042099">
    <property type="entry name" value="ANL_N_sf"/>
</dbReference>
<dbReference type="PANTHER" id="PTHR44378">
    <property type="entry name" value="ACYL-ACTIVATING ENZYME 17, PEROXISOMAL-RELATED"/>
    <property type="match status" value="1"/>
</dbReference>
<accession>A0A165WMX0</accession>
<protein>
    <recommendedName>
        <fullName evidence="3">AMP-dependent synthetase/ligase domain-containing protein</fullName>
    </recommendedName>
</protein>
<organism evidence="4">
    <name type="scientific">Daucus carota subsp. sativus</name>
    <name type="common">Carrot</name>
    <dbReference type="NCBI Taxonomy" id="79200"/>
    <lineage>
        <taxon>Eukaryota</taxon>
        <taxon>Viridiplantae</taxon>
        <taxon>Streptophyta</taxon>
        <taxon>Embryophyta</taxon>
        <taxon>Tracheophyta</taxon>
        <taxon>Spermatophyta</taxon>
        <taxon>Magnoliopsida</taxon>
        <taxon>eudicotyledons</taxon>
        <taxon>Gunneridae</taxon>
        <taxon>Pentapetalae</taxon>
        <taxon>asterids</taxon>
        <taxon>campanulids</taxon>
        <taxon>Apiales</taxon>
        <taxon>Apiaceae</taxon>
        <taxon>Apioideae</taxon>
        <taxon>Scandiceae</taxon>
        <taxon>Daucinae</taxon>
        <taxon>Daucus</taxon>
        <taxon>Daucus sect. Daucus</taxon>
    </lineage>
</organism>
<feature type="domain" description="AMP-dependent synthetase/ligase" evidence="3">
    <location>
        <begin position="193"/>
        <end position="423"/>
    </location>
</feature>
<gene>
    <name evidence="4" type="ORF">DCAR_015122</name>
</gene>
<proteinExistence type="predicted"/>
<name>A0A165WMX0_DAUCS</name>
<dbReference type="AlphaFoldDB" id="A0A165WMX0"/>
<dbReference type="UniPathway" id="UPA00372">
    <property type="reaction ID" value="UER00547"/>
</dbReference>
<dbReference type="Gene3D" id="3.40.50.12780">
    <property type="entry name" value="N-terminal domain of ligase-like"/>
    <property type="match status" value="1"/>
</dbReference>
<comment type="pathway">
    <text evidence="1">Phytoalexin biosynthesis; 3,4',5-trihydroxystilbene biosynthesis; 3,4',5-trihydroxystilbene from trans-4-coumarate: step 1/2.</text>
</comment>
<dbReference type="EMBL" id="LNRQ01000004">
    <property type="protein sequence ID" value="KZM97516.1"/>
    <property type="molecule type" value="Genomic_DNA"/>
</dbReference>
<dbReference type="InterPro" id="IPR000873">
    <property type="entry name" value="AMP-dep_synth/lig_dom"/>
</dbReference>
<dbReference type="InterPro" id="IPR020845">
    <property type="entry name" value="AMP-binding_CS"/>
</dbReference>
<evidence type="ECO:0000259" key="3">
    <source>
        <dbReference type="Pfam" id="PF00501"/>
    </source>
</evidence>
<keyword evidence="2" id="KW-0587">Phenylpropanoid metabolism</keyword>
<comment type="caution">
    <text evidence="4">The sequence shown here is derived from an EMBL/GenBank/DDBJ whole genome shotgun (WGS) entry which is preliminary data.</text>
</comment>
<dbReference type="Pfam" id="PF00501">
    <property type="entry name" value="AMP-binding"/>
    <property type="match status" value="1"/>
</dbReference>
<dbReference type="SUPFAM" id="SSF56801">
    <property type="entry name" value="Acetyl-CoA synthetase-like"/>
    <property type="match status" value="1"/>
</dbReference>
<sequence length="451" mass="49981">MAYKGLDCITLSDIEATGVTSQLAHEIYNKLIKIIQIYGPATPATWQTISTTILTPKLPFLLHQMMFYGCYKDFGPDPPAWIPDPDGAIITNVGKLLEKRGEEFLGSRYKDPISSFSEFQEFSVSNPEDYWKTVLEELDISFSVLPQRILKEELCTGSEICHPGGQWLPGAFLNPAKNCLCLNSNRTWDDIMVVWRNEGNDEMPVNKLTRRELCSEVWLVAHALETLELEKGSAIAIDMPMDVNSVVIYLAIVLAGHVVVSIADSFASTEIATRLKLSKAKAIFTQVQICSRVIDAQSPTAIVIPTKDSSFSTKLREGDISWHDFLERVHKLKEVEFFAVERPVESFTNILFSSGTTGEPKAIPWTLATPLKAAADGWCHMDIRKGDVVAWPTNLGWMMGPWLVYAPLLNGASIALYNGVPLSSGFAKFVQGISSACSLSPQPKLASWETQ</sequence>